<dbReference type="InterPro" id="IPR020070">
    <property type="entry name" value="Ribosomal_bL9_N"/>
</dbReference>
<dbReference type="Pfam" id="PF01281">
    <property type="entry name" value="Ribosomal_L9_N"/>
    <property type="match status" value="1"/>
</dbReference>
<dbReference type="Gene3D" id="3.40.5.10">
    <property type="entry name" value="Ribosomal protein L9, N-terminal domain"/>
    <property type="match status" value="1"/>
</dbReference>
<dbReference type="InterPro" id="IPR009027">
    <property type="entry name" value="Ribosomal_bL9/RNase_H1_N"/>
</dbReference>
<evidence type="ECO:0000256" key="2">
    <source>
        <dbReference type="ARBA" id="ARBA00022730"/>
    </source>
</evidence>
<evidence type="ECO:0000256" key="7">
    <source>
        <dbReference type="HAMAP-Rule" id="MF_00503"/>
    </source>
</evidence>
<sequence length="152" mass="16139">MKLILTADVDHLGSTGDIVEVKDGYGRNFLLPRKLAIVATRGAEKQAEAIRRAREAKSIKSLEHAGELKAAIENLGPVELSVKAAPDTGKLFGSVTPAAVVTAIKNAGGPNLDKRTVRMPKAHIKTTGTHEIEVRLHPEVEASVSLNVVAAH</sequence>
<proteinExistence type="inferred from homology"/>
<dbReference type="Proteomes" id="UP000192772">
    <property type="component" value="Unassembled WGS sequence"/>
</dbReference>
<protein>
    <recommendedName>
        <fullName evidence="6 7">Large ribosomal subunit protein bL9</fullName>
    </recommendedName>
</protein>
<dbReference type="PROSITE" id="PS00651">
    <property type="entry name" value="RIBOSOMAL_L9"/>
    <property type="match status" value="1"/>
</dbReference>
<dbReference type="SUPFAM" id="SSF55658">
    <property type="entry name" value="L9 N-domain-like"/>
    <property type="match status" value="1"/>
</dbReference>
<comment type="caution">
    <text evidence="9">The sequence shown here is derived from an EMBL/GenBank/DDBJ whole genome shotgun (WGS) entry which is preliminary data.</text>
</comment>
<evidence type="ECO:0000259" key="8">
    <source>
        <dbReference type="PROSITE" id="PS00651"/>
    </source>
</evidence>
<comment type="function">
    <text evidence="7">Binds to the 23S rRNA.</text>
</comment>
<keyword evidence="2 7" id="KW-0699">rRNA-binding</keyword>
<gene>
    <name evidence="7" type="primary">rplI</name>
    <name evidence="9" type="ORF">BST23_24200</name>
</gene>
<dbReference type="NCBIfam" id="TIGR00158">
    <property type="entry name" value="L9"/>
    <property type="match status" value="1"/>
</dbReference>
<dbReference type="GO" id="GO:0003735">
    <property type="term" value="F:structural constituent of ribosome"/>
    <property type="evidence" value="ECO:0007669"/>
    <property type="project" value="InterPro"/>
</dbReference>
<evidence type="ECO:0000313" key="10">
    <source>
        <dbReference type="Proteomes" id="UP000192772"/>
    </source>
</evidence>
<dbReference type="GO" id="GO:1990904">
    <property type="term" value="C:ribonucleoprotein complex"/>
    <property type="evidence" value="ECO:0007669"/>
    <property type="project" value="UniProtKB-KW"/>
</dbReference>
<dbReference type="InterPro" id="IPR020069">
    <property type="entry name" value="Ribosomal_bL9_C"/>
</dbReference>
<dbReference type="EMBL" id="MVHP01000043">
    <property type="protein sequence ID" value="ORA59580.1"/>
    <property type="molecule type" value="Genomic_DNA"/>
</dbReference>
<dbReference type="AlphaFoldDB" id="A0A0M2ZGV9"/>
<evidence type="ECO:0000256" key="3">
    <source>
        <dbReference type="ARBA" id="ARBA00022884"/>
    </source>
</evidence>
<dbReference type="PANTHER" id="PTHR21368">
    <property type="entry name" value="50S RIBOSOMAL PROTEIN L9"/>
    <property type="match status" value="1"/>
</dbReference>
<dbReference type="InterPro" id="IPR000244">
    <property type="entry name" value="Ribosomal_bL9"/>
</dbReference>
<evidence type="ECO:0000256" key="6">
    <source>
        <dbReference type="ARBA" id="ARBA00035292"/>
    </source>
</evidence>
<comment type="similarity">
    <text evidence="1 7">Belongs to the bacterial ribosomal protein bL9 family.</text>
</comment>
<dbReference type="InterPro" id="IPR036791">
    <property type="entry name" value="Ribosomal_bL9_C_sf"/>
</dbReference>
<reference evidence="9 10" key="1">
    <citation type="submission" date="2017-02" db="EMBL/GenBank/DDBJ databases">
        <title>The new phylogeny of genus Mycobacterium.</title>
        <authorList>
            <person name="Tortoli E."/>
            <person name="Trovato A."/>
            <person name="Cirillo D.M."/>
        </authorList>
    </citation>
    <scope>NUCLEOTIDE SEQUENCE [LARGE SCALE GENOMIC DNA]</scope>
    <source>
        <strain evidence="9 10">FI-09383</strain>
    </source>
</reference>
<dbReference type="SUPFAM" id="SSF55653">
    <property type="entry name" value="Ribosomal protein L9 C-domain"/>
    <property type="match status" value="1"/>
</dbReference>
<name>A0A0M2ZGV9_9MYCO</name>
<dbReference type="InterPro" id="IPR020594">
    <property type="entry name" value="Ribosomal_bL9_bac/chp"/>
</dbReference>
<dbReference type="HAMAP" id="MF_00503">
    <property type="entry name" value="Ribosomal_bL9"/>
    <property type="match status" value="1"/>
</dbReference>
<dbReference type="STRING" id="81858.BST23_24200"/>
<evidence type="ECO:0000313" key="9">
    <source>
        <dbReference type="EMBL" id="ORA59580.1"/>
    </source>
</evidence>
<dbReference type="GO" id="GO:0019843">
    <property type="term" value="F:rRNA binding"/>
    <property type="evidence" value="ECO:0007669"/>
    <property type="project" value="UniProtKB-UniRule"/>
</dbReference>
<keyword evidence="3 7" id="KW-0694">RNA-binding</keyword>
<organism evidence="9 10">
    <name type="scientific">Mycolicibacterium elephantis</name>
    <dbReference type="NCBI Taxonomy" id="81858"/>
    <lineage>
        <taxon>Bacteria</taxon>
        <taxon>Bacillati</taxon>
        <taxon>Actinomycetota</taxon>
        <taxon>Actinomycetes</taxon>
        <taxon>Mycobacteriales</taxon>
        <taxon>Mycobacteriaceae</taxon>
        <taxon>Mycolicibacterium</taxon>
    </lineage>
</organism>
<dbReference type="OrthoDB" id="9788336at2"/>
<evidence type="ECO:0000256" key="4">
    <source>
        <dbReference type="ARBA" id="ARBA00022980"/>
    </source>
</evidence>
<dbReference type="Gene3D" id="3.10.430.100">
    <property type="entry name" value="Ribosomal protein L9, C-terminal domain"/>
    <property type="match status" value="1"/>
</dbReference>
<accession>A0A1A0Q438</accession>
<dbReference type="GO" id="GO:0005840">
    <property type="term" value="C:ribosome"/>
    <property type="evidence" value="ECO:0007669"/>
    <property type="project" value="UniProtKB-KW"/>
</dbReference>
<dbReference type="Pfam" id="PF03948">
    <property type="entry name" value="Ribosomal_L9_C"/>
    <property type="match status" value="1"/>
</dbReference>
<keyword evidence="5 7" id="KW-0687">Ribonucleoprotein</keyword>
<keyword evidence="4 7" id="KW-0689">Ribosomal protein</keyword>
<evidence type="ECO:0000256" key="5">
    <source>
        <dbReference type="ARBA" id="ARBA00023274"/>
    </source>
</evidence>
<dbReference type="InterPro" id="IPR036935">
    <property type="entry name" value="Ribosomal_bL9_N_sf"/>
</dbReference>
<dbReference type="RefSeq" id="WP_046752313.1">
    <property type="nucleotide sequence ID" value="NZ_JACKTZ010000029.1"/>
</dbReference>
<feature type="domain" description="Ribosomal protein L9" evidence="8">
    <location>
        <begin position="13"/>
        <end position="40"/>
    </location>
</feature>
<dbReference type="GO" id="GO:0006412">
    <property type="term" value="P:translation"/>
    <property type="evidence" value="ECO:0007669"/>
    <property type="project" value="UniProtKB-UniRule"/>
</dbReference>
<accession>A0A0M2ZGV9</accession>
<evidence type="ECO:0000256" key="1">
    <source>
        <dbReference type="ARBA" id="ARBA00010605"/>
    </source>
</evidence>
<dbReference type="FunFam" id="3.40.5.10:FF:000003">
    <property type="entry name" value="50S ribosomal protein L9"/>
    <property type="match status" value="1"/>
</dbReference>